<evidence type="ECO:0000256" key="6">
    <source>
        <dbReference type="ARBA" id="ARBA00022833"/>
    </source>
</evidence>
<reference evidence="10 11" key="1">
    <citation type="journal article" date="2016" name="Int. J. Syst. Evol. Microbiol.">
        <title>Panacibacter ginsenosidivorans gen. nov., sp. nov., with ginsenoside converting activity isolated from soil of a ginseng field.</title>
        <authorList>
            <person name="Siddiqi M.Z."/>
            <person name="Muhammad Shafi S."/>
            <person name="Choi K.D."/>
            <person name="Im W.T."/>
        </authorList>
    </citation>
    <scope>NUCLEOTIDE SEQUENCE [LARGE SCALE GENOMIC DNA]</scope>
    <source>
        <strain evidence="10 11">Gsoil1550</strain>
    </source>
</reference>
<name>A0A5B8V4K5_9BACT</name>
<comment type="similarity">
    <text evidence="2">Belongs to the peptidase M13 family.</text>
</comment>
<dbReference type="InterPro" id="IPR042089">
    <property type="entry name" value="Peptidase_M13_dom_2"/>
</dbReference>
<dbReference type="OrthoDB" id="9775677at2"/>
<dbReference type="InterPro" id="IPR000718">
    <property type="entry name" value="Peptidase_M13"/>
</dbReference>
<dbReference type="PRINTS" id="PR00786">
    <property type="entry name" value="NEPRILYSIN"/>
</dbReference>
<dbReference type="Gene3D" id="1.10.1380.10">
    <property type="entry name" value="Neutral endopeptidase , domain2"/>
    <property type="match status" value="1"/>
</dbReference>
<dbReference type="Pfam" id="PF01431">
    <property type="entry name" value="Peptidase_M13"/>
    <property type="match status" value="1"/>
</dbReference>
<evidence type="ECO:0000256" key="1">
    <source>
        <dbReference type="ARBA" id="ARBA00001947"/>
    </source>
</evidence>
<dbReference type="GO" id="GO:0016485">
    <property type="term" value="P:protein processing"/>
    <property type="evidence" value="ECO:0007669"/>
    <property type="project" value="TreeGrafter"/>
</dbReference>
<dbReference type="PANTHER" id="PTHR11733">
    <property type="entry name" value="ZINC METALLOPROTEASE FAMILY M13 NEPRILYSIN-RELATED"/>
    <property type="match status" value="1"/>
</dbReference>
<evidence type="ECO:0000256" key="4">
    <source>
        <dbReference type="ARBA" id="ARBA00022723"/>
    </source>
</evidence>
<dbReference type="RefSeq" id="WP_147187942.1">
    <property type="nucleotide sequence ID" value="NZ_CP042435.1"/>
</dbReference>
<dbReference type="GO" id="GO:0005886">
    <property type="term" value="C:plasma membrane"/>
    <property type="evidence" value="ECO:0007669"/>
    <property type="project" value="TreeGrafter"/>
</dbReference>
<dbReference type="PANTHER" id="PTHR11733:SF167">
    <property type="entry name" value="FI17812P1-RELATED"/>
    <property type="match status" value="1"/>
</dbReference>
<keyword evidence="7" id="KW-0482">Metalloprotease</keyword>
<dbReference type="InterPro" id="IPR024079">
    <property type="entry name" value="MetalloPept_cat_dom_sf"/>
</dbReference>
<dbReference type="KEGG" id="pgin:FRZ67_02035"/>
<comment type="cofactor">
    <cofactor evidence="1">
        <name>Zn(2+)</name>
        <dbReference type="ChEBI" id="CHEBI:29105"/>
    </cofactor>
</comment>
<sequence length="677" mass="76410">MRLKIVPGSILFLLLAACNSNPGKSTKPDVLASNLDTTINPADDFFEYANGGWIKRNPIPSDESGWGLFQVIPNETLNRLKTINEEAAKANAAKGSAEQKISDFWKAAMDSAKIEQQGTQPLQPYLDKIAGIKDAATLQNTIAELDRMGVSTAFGLYVGQDPKISSLEALQIYQAGTGLPEREFYFKTDSTSVNIRNAYVKHMATMLMMIGGDSTKALASAKNILALETQFAKASRKLEDLRDPYLNYHKYATKDLEKDFSGIDWTNYMTVFGTSNVDSVIIGQPDYYKALGTLLHSTSIDTWKDYLRYRLVDEFSETLPDAFSKEAFSFNKLFSGAQERRARWKRAIRAEQNVMGELLGQIYVKKYFNDTAKQRYTTLVENIRTALKNRIGSLPWMSDSTRQKALTKLAVLNKKIGYPDKWKDFSSLEITGDSYFQNMVNANIFWHNYNVHKLGKPVDKTEWTMYPQTYNAYYDPSNNEIVLPAAAFIVPGYNDNELDDAVVYGYMAASTIGHEITHGFDDEGRQFDAQGNLTQWWTPQDSAKFTQRADVLIKQFSNFVAVDTFKINGRATLGENIADLGGVLLGLDAFKQTEQYKKGEKIAGFTPVQRFFLGYALSWQENERPENIRTQVLTDVHSPERFRVNGPLPNVDAFYEAFNVKPGNKMFLPDSARARIW</sequence>
<evidence type="ECO:0000259" key="9">
    <source>
        <dbReference type="Pfam" id="PF05649"/>
    </source>
</evidence>
<feature type="domain" description="Peptidase M13 C-terminal" evidence="8">
    <location>
        <begin position="471"/>
        <end position="669"/>
    </location>
</feature>
<dbReference type="Proteomes" id="UP000321533">
    <property type="component" value="Chromosome"/>
</dbReference>
<protein>
    <submittedName>
        <fullName evidence="10">M13 family metallopeptidase</fullName>
    </submittedName>
</protein>
<keyword evidence="4" id="KW-0479">Metal-binding</keyword>
<dbReference type="CDD" id="cd08662">
    <property type="entry name" value="M13"/>
    <property type="match status" value="1"/>
</dbReference>
<dbReference type="SUPFAM" id="SSF55486">
    <property type="entry name" value="Metalloproteases ('zincins'), catalytic domain"/>
    <property type="match status" value="1"/>
</dbReference>
<dbReference type="PROSITE" id="PS51257">
    <property type="entry name" value="PROKAR_LIPOPROTEIN"/>
    <property type="match status" value="1"/>
</dbReference>
<proteinExistence type="inferred from homology"/>
<evidence type="ECO:0000256" key="7">
    <source>
        <dbReference type="ARBA" id="ARBA00023049"/>
    </source>
</evidence>
<dbReference type="GO" id="GO:0004222">
    <property type="term" value="F:metalloendopeptidase activity"/>
    <property type="evidence" value="ECO:0007669"/>
    <property type="project" value="InterPro"/>
</dbReference>
<keyword evidence="3" id="KW-0645">Protease</keyword>
<evidence type="ECO:0000259" key="8">
    <source>
        <dbReference type="Pfam" id="PF01431"/>
    </source>
</evidence>
<evidence type="ECO:0000256" key="2">
    <source>
        <dbReference type="ARBA" id="ARBA00007357"/>
    </source>
</evidence>
<gene>
    <name evidence="10" type="ORF">FRZ67_02035</name>
</gene>
<evidence type="ECO:0000256" key="5">
    <source>
        <dbReference type="ARBA" id="ARBA00022801"/>
    </source>
</evidence>
<dbReference type="PROSITE" id="PS51885">
    <property type="entry name" value="NEPRILYSIN"/>
    <property type="match status" value="1"/>
</dbReference>
<keyword evidence="6" id="KW-0862">Zinc</keyword>
<evidence type="ECO:0000256" key="3">
    <source>
        <dbReference type="ARBA" id="ARBA00022670"/>
    </source>
</evidence>
<evidence type="ECO:0000313" key="11">
    <source>
        <dbReference type="Proteomes" id="UP000321533"/>
    </source>
</evidence>
<keyword evidence="11" id="KW-1185">Reference proteome</keyword>
<feature type="domain" description="Peptidase M13 N-terminal" evidence="9">
    <location>
        <begin position="41"/>
        <end position="419"/>
    </location>
</feature>
<keyword evidence="5" id="KW-0378">Hydrolase</keyword>
<dbReference type="AlphaFoldDB" id="A0A5B8V4K5"/>
<dbReference type="Gene3D" id="3.40.390.10">
    <property type="entry name" value="Collagenase (Catalytic Domain)"/>
    <property type="match status" value="1"/>
</dbReference>
<evidence type="ECO:0000313" key="10">
    <source>
        <dbReference type="EMBL" id="QEC66142.1"/>
    </source>
</evidence>
<dbReference type="GO" id="GO:0046872">
    <property type="term" value="F:metal ion binding"/>
    <property type="evidence" value="ECO:0007669"/>
    <property type="project" value="UniProtKB-KW"/>
</dbReference>
<dbReference type="EMBL" id="CP042435">
    <property type="protein sequence ID" value="QEC66142.1"/>
    <property type="molecule type" value="Genomic_DNA"/>
</dbReference>
<dbReference type="InterPro" id="IPR008753">
    <property type="entry name" value="Peptidase_M13_N"/>
</dbReference>
<accession>A0A5B8V4K5</accession>
<dbReference type="Pfam" id="PF05649">
    <property type="entry name" value="Peptidase_M13_N"/>
    <property type="match status" value="1"/>
</dbReference>
<organism evidence="10 11">
    <name type="scientific">Panacibacter ginsenosidivorans</name>
    <dbReference type="NCBI Taxonomy" id="1813871"/>
    <lineage>
        <taxon>Bacteria</taxon>
        <taxon>Pseudomonadati</taxon>
        <taxon>Bacteroidota</taxon>
        <taxon>Chitinophagia</taxon>
        <taxon>Chitinophagales</taxon>
        <taxon>Chitinophagaceae</taxon>
        <taxon>Panacibacter</taxon>
    </lineage>
</organism>
<dbReference type="InterPro" id="IPR018497">
    <property type="entry name" value="Peptidase_M13_C"/>
</dbReference>